<dbReference type="OrthoDB" id="9768429at2"/>
<dbReference type="GO" id="GO:0004474">
    <property type="term" value="F:malate synthase activity"/>
    <property type="evidence" value="ECO:0007669"/>
    <property type="project" value="UniProtKB-EC"/>
</dbReference>
<keyword evidence="5" id="KW-0808">Transferase</keyword>
<evidence type="ECO:0000256" key="3">
    <source>
        <dbReference type="ARBA" id="ARBA00022435"/>
    </source>
</evidence>
<evidence type="ECO:0000256" key="7">
    <source>
        <dbReference type="PIRSR" id="PIRSR601465-50"/>
    </source>
</evidence>
<dbReference type="EC" id="2.3.3.9" evidence="2"/>
<evidence type="ECO:0000313" key="10">
    <source>
        <dbReference type="EMBL" id="RRB00676.1"/>
    </source>
</evidence>
<dbReference type="PANTHER" id="PTHR42902:SF1">
    <property type="entry name" value="MALATE SYNTHASE 1-RELATED"/>
    <property type="match status" value="1"/>
</dbReference>
<protein>
    <recommendedName>
        <fullName evidence="2">malate synthase</fullName>
        <ecNumber evidence="2">2.3.3.9</ecNumber>
    </recommendedName>
</protein>
<evidence type="ECO:0000256" key="6">
    <source>
        <dbReference type="ARBA" id="ARBA00047918"/>
    </source>
</evidence>
<dbReference type="GO" id="GO:0006097">
    <property type="term" value="P:glyoxylate cycle"/>
    <property type="evidence" value="ECO:0007669"/>
    <property type="project" value="UniProtKB-KW"/>
</dbReference>
<dbReference type="Pfam" id="PF20659">
    <property type="entry name" value="MS_C"/>
    <property type="match status" value="1"/>
</dbReference>
<dbReference type="InterPro" id="IPR001465">
    <property type="entry name" value="Malate_synthase_TIM"/>
</dbReference>
<dbReference type="GO" id="GO:0005737">
    <property type="term" value="C:cytoplasm"/>
    <property type="evidence" value="ECO:0007669"/>
    <property type="project" value="TreeGrafter"/>
</dbReference>
<gene>
    <name evidence="10" type="ORF">EHT25_21000</name>
</gene>
<keyword evidence="4" id="KW-0816">Tricarboxylic acid cycle</keyword>
<evidence type="ECO:0000259" key="9">
    <source>
        <dbReference type="Pfam" id="PF20659"/>
    </source>
</evidence>
<organism evidence="10 11">
    <name type="scientific">Larkinella rosea</name>
    <dbReference type="NCBI Taxonomy" id="2025312"/>
    <lineage>
        <taxon>Bacteria</taxon>
        <taxon>Pseudomonadati</taxon>
        <taxon>Bacteroidota</taxon>
        <taxon>Cytophagia</taxon>
        <taxon>Cytophagales</taxon>
        <taxon>Spirosomataceae</taxon>
        <taxon>Larkinella</taxon>
    </lineage>
</organism>
<dbReference type="InterPro" id="IPR006252">
    <property type="entry name" value="Malate_synthA"/>
</dbReference>
<proteinExistence type="inferred from homology"/>
<name>A0A3P1BIG1_9BACT</name>
<dbReference type="PANTHER" id="PTHR42902">
    <property type="entry name" value="MALATE SYNTHASE"/>
    <property type="match status" value="1"/>
</dbReference>
<dbReference type="SUPFAM" id="SSF51645">
    <property type="entry name" value="Malate synthase G"/>
    <property type="match status" value="1"/>
</dbReference>
<evidence type="ECO:0000256" key="4">
    <source>
        <dbReference type="ARBA" id="ARBA00022532"/>
    </source>
</evidence>
<keyword evidence="11" id="KW-1185">Reference proteome</keyword>
<evidence type="ECO:0000256" key="2">
    <source>
        <dbReference type="ARBA" id="ARBA00012636"/>
    </source>
</evidence>
<dbReference type="Gene3D" id="3.20.20.360">
    <property type="entry name" value="Malate synthase, domain 3"/>
    <property type="match status" value="1"/>
</dbReference>
<dbReference type="Gene3D" id="1.20.1220.12">
    <property type="entry name" value="Malate synthase, domain III"/>
    <property type="match status" value="1"/>
</dbReference>
<evidence type="ECO:0000259" key="8">
    <source>
        <dbReference type="Pfam" id="PF01274"/>
    </source>
</evidence>
<feature type="active site" description="Proton acceptor" evidence="7">
    <location>
        <position position="197"/>
    </location>
</feature>
<keyword evidence="3" id="KW-0329">Glyoxylate bypass</keyword>
<comment type="catalytic activity">
    <reaction evidence="6">
        <text>glyoxylate + acetyl-CoA + H2O = (S)-malate + CoA + H(+)</text>
        <dbReference type="Rhea" id="RHEA:18181"/>
        <dbReference type="ChEBI" id="CHEBI:15377"/>
        <dbReference type="ChEBI" id="CHEBI:15378"/>
        <dbReference type="ChEBI" id="CHEBI:15589"/>
        <dbReference type="ChEBI" id="CHEBI:36655"/>
        <dbReference type="ChEBI" id="CHEBI:57287"/>
        <dbReference type="ChEBI" id="CHEBI:57288"/>
        <dbReference type="EC" id="2.3.3.9"/>
    </reaction>
</comment>
<dbReference type="Proteomes" id="UP000271925">
    <property type="component" value="Unassembled WGS sequence"/>
</dbReference>
<dbReference type="Pfam" id="PF01274">
    <property type="entry name" value="MS_TIM-barrel"/>
    <property type="match status" value="1"/>
</dbReference>
<evidence type="ECO:0000256" key="5">
    <source>
        <dbReference type="ARBA" id="ARBA00022679"/>
    </source>
</evidence>
<dbReference type="EMBL" id="RQJO01000010">
    <property type="protein sequence ID" value="RRB00676.1"/>
    <property type="molecule type" value="Genomic_DNA"/>
</dbReference>
<dbReference type="InterPro" id="IPR044856">
    <property type="entry name" value="Malate_synth_C_sf"/>
</dbReference>
<reference evidence="10 11" key="1">
    <citation type="submission" date="2018-11" db="EMBL/GenBank/DDBJ databases">
        <authorList>
            <person name="Zhou Z."/>
            <person name="Wang G."/>
        </authorList>
    </citation>
    <scope>NUCLEOTIDE SEQUENCE [LARGE SCALE GENOMIC DNA]</scope>
    <source>
        <strain evidence="10 11">KCTC52004</strain>
    </source>
</reference>
<feature type="domain" description="Malate synthase C-terminal" evidence="9">
    <location>
        <begin position="489"/>
        <end position="557"/>
    </location>
</feature>
<feature type="active site" description="Proton donor" evidence="7">
    <location>
        <position position="495"/>
    </location>
</feature>
<dbReference type="InterPro" id="IPR048355">
    <property type="entry name" value="MS_C"/>
</dbReference>
<evidence type="ECO:0000313" key="11">
    <source>
        <dbReference type="Proteomes" id="UP000271925"/>
    </source>
</evidence>
<dbReference type="RefSeq" id="WP_124877142.1">
    <property type="nucleotide sequence ID" value="NZ_RQJO01000010.1"/>
</dbReference>
<comment type="caution">
    <text evidence="10">The sequence shown here is derived from an EMBL/GenBank/DDBJ whole genome shotgun (WGS) entry which is preliminary data.</text>
</comment>
<comment type="similarity">
    <text evidence="1">Belongs to the malate synthase family.</text>
</comment>
<sequence>MPSIIIRDNLQTIYSDIYTPEALAALSALAPLNKRIKTVMAERMERRADRQVHQKRIAFLDPESVIPGTSLRVQDARDGNFEGSVIPADLQRQWIQGTGPAAKPNAPLESSIRNVAYALLSGADGWMFDGEDALGQITTMSLDNQRNLKLAIHKDPVFLNVAGQVAQEINRWSVSFLGREVVTDWEAQLNFTTKIFRARGLHLDDRHIRDAEGTALAASIVDATLYVVNNVQALQKAGSSVVLYLPKIQTAGEAAVWNELLTALENHLGLKTGTIKVYVLVEQLEATHQLMEIRAALGQHFVGYNTGRWDYINSVSDALAWDKTFVNPNIEAITMTYGYMRNYEDRVRRAVNTPDRNGNFALWQGGMEPNIPVGSEAGVSASMQKAVAGAEREQREGASGKWVAHWKMVHIVRPVWEKAGQSNQLGRAFPRLTYTPADADGLMLIEPAPTDIRGARNLLSVALQYGNAFGQGMQAAALKPADFFGNDDILYLMEDMATGEIRLSILWEWLHKGAVLTEDDPTTGAKAGAIFSYALYEQLLDEEYAKLLKADTKDVYESSKTTTLPIALEIANVYVLSEVKPPWFIDLLNINLNNLDLAVARQRIRLYMDELTKNRIRITENLDFVASTSG</sequence>
<dbReference type="AlphaFoldDB" id="A0A3P1BIG1"/>
<dbReference type="InterPro" id="IPR046363">
    <property type="entry name" value="MS_N_TIM-barrel_dom"/>
</dbReference>
<evidence type="ECO:0000256" key="1">
    <source>
        <dbReference type="ARBA" id="ARBA00006394"/>
    </source>
</evidence>
<dbReference type="InterPro" id="IPR011076">
    <property type="entry name" value="Malate_synth_sf"/>
</dbReference>
<accession>A0A3P1BIG1</accession>
<dbReference type="GO" id="GO:0006099">
    <property type="term" value="P:tricarboxylic acid cycle"/>
    <property type="evidence" value="ECO:0007669"/>
    <property type="project" value="UniProtKB-KW"/>
</dbReference>
<feature type="domain" description="Malate synthase TIM barrel" evidence="8">
    <location>
        <begin position="195"/>
        <end position="424"/>
    </location>
</feature>